<accession>A0A7J6UE22</accession>
<evidence type="ECO:0000256" key="9">
    <source>
        <dbReference type="RuleBase" id="RU003679"/>
    </source>
</evidence>
<evidence type="ECO:0000256" key="7">
    <source>
        <dbReference type="ARBA" id="ARBA00023295"/>
    </source>
</evidence>
<keyword evidence="5 8" id="KW-0378">Hydrolase</keyword>
<gene>
    <name evidence="13" type="primary">BGAL6_2</name>
    <name evidence="13" type="ORF">FOZ62_024575</name>
</gene>
<dbReference type="Pfam" id="PF01301">
    <property type="entry name" value="Glyco_hydro_35"/>
    <property type="match status" value="2"/>
</dbReference>
<feature type="domain" description="Glycoside hydrolase 35 catalytic" evidence="11">
    <location>
        <begin position="204"/>
        <end position="393"/>
    </location>
</feature>
<dbReference type="InterPro" id="IPR017853">
    <property type="entry name" value="GH"/>
</dbReference>
<name>A0A7J6UE22_PEROL</name>
<dbReference type="SUPFAM" id="SSF49785">
    <property type="entry name" value="Galactose-binding domain-like"/>
    <property type="match status" value="1"/>
</dbReference>
<evidence type="ECO:0000256" key="3">
    <source>
        <dbReference type="ARBA" id="ARBA00012756"/>
    </source>
</evidence>
<proteinExistence type="inferred from homology"/>
<organism evidence="13 14">
    <name type="scientific">Perkinsus olseni</name>
    <name type="common">Perkinsus atlanticus</name>
    <dbReference type="NCBI Taxonomy" id="32597"/>
    <lineage>
        <taxon>Eukaryota</taxon>
        <taxon>Sar</taxon>
        <taxon>Alveolata</taxon>
        <taxon>Perkinsozoa</taxon>
        <taxon>Perkinsea</taxon>
        <taxon>Perkinsida</taxon>
        <taxon>Perkinsidae</taxon>
        <taxon>Perkinsus</taxon>
    </lineage>
</organism>
<evidence type="ECO:0000256" key="5">
    <source>
        <dbReference type="ARBA" id="ARBA00022801"/>
    </source>
</evidence>
<evidence type="ECO:0000256" key="10">
    <source>
        <dbReference type="SAM" id="MobiDB-lite"/>
    </source>
</evidence>
<evidence type="ECO:0000313" key="14">
    <source>
        <dbReference type="Proteomes" id="UP000574390"/>
    </source>
</evidence>
<keyword evidence="4" id="KW-0732">Signal</keyword>
<dbReference type="InterPro" id="IPR001944">
    <property type="entry name" value="Glycoside_Hdrlase_35"/>
</dbReference>
<keyword evidence="7 8" id="KW-0326">Glycosidase</keyword>
<reference evidence="13 14" key="1">
    <citation type="submission" date="2020-04" db="EMBL/GenBank/DDBJ databases">
        <title>Perkinsus olseni comparative genomics.</title>
        <authorList>
            <person name="Bogema D.R."/>
        </authorList>
    </citation>
    <scope>NUCLEOTIDE SEQUENCE [LARGE SCALE GENOMIC DNA]</scope>
    <source>
        <strain evidence="13">ATCC PRA-205</strain>
    </source>
</reference>
<evidence type="ECO:0000256" key="1">
    <source>
        <dbReference type="ARBA" id="ARBA00001412"/>
    </source>
</evidence>
<dbReference type="PRINTS" id="PR00742">
    <property type="entry name" value="GLHYDRLASE35"/>
</dbReference>
<dbReference type="PANTHER" id="PTHR23421">
    <property type="entry name" value="BETA-GALACTOSIDASE RELATED"/>
    <property type="match status" value="1"/>
</dbReference>
<evidence type="ECO:0000256" key="8">
    <source>
        <dbReference type="RuleBase" id="RU000675"/>
    </source>
</evidence>
<evidence type="ECO:0000256" key="2">
    <source>
        <dbReference type="ARBA" id="ARBA00009809"/>
    </source>
</evidence>
<dbReference type="InterPro" id="IPR019801">
    <property type="entry name" value="Glyco_hydro_35_CS"/>
</dbReference>
<evidence type="ECO:0000259" key="11">
    <source>
        <dbReference type="Pfam" id="PF01301"/>
    </source>
</evidence>
<dbReference type="Gene3D" id="3.20.20.80">
    <property type="entry name" value="Glycosidases"/>
    <property type="match status" value="1"/>
</dbReference>
<feature type="region of interest" description="Disordered" evidence="10">
    <location>
        <begin position="802"/>
        <end position="847"/>
    </location>
</feature>
<comment type="similarity">
    <text evidence="2 9">Belongs to the glycosyl hydrolase 35 family.</text>
</comment>
<evidence type="ECO:0000313" key="13">
    <source>
        <dbReference type="EMBL" id="KAF4755492.1"/>
    </source>
</evidence>
<dbReference type="Proteomes" id="UP000574390">
    <property type="component" value="Unassembled WGS sequence"/>
</dbReference>
<dbReference type="SUPFAM" id="SSF51445">
    <property type="entry name" value="(Trans)glycosidases"/>
    <property type="match status" value="1"/>
</dbReference>
<dbReference type="GO" id="GO:0004565">
    <property type="term" value="F:beta-galactosidase activity"/>
    <property type="evidence" value="ECO:0007669"/>
    <property type="project" value="UniProtKB-EC"/>
</dbReference>
<evidence type="ECO:0000256" key="6">
    <source>
        <dbReference type="ARBA" id="ARBA00023180"/>
    </source>
</evidence>
<dbReference type="Gene3D" id="2.60.120.260">
    <property type="entry name" value="Galactose-binding domain-like"/>
    <property type="match status" value="2"/>
</dbReference>
<feature type="compositionally biased region" description="Polar residues" evidence="10">
    <location>
        <begin position="813"/>
        <end position="822"/>
    </location>
</feature>
<keyword evidence="6" id="KW-0325">Glycoprotein</keyword>
<dbReference type="PROSITE" id="PS01182">
    <property type="entry name" value="GLYCOSYL_HYDROL_F35"/>
    <property type="match status" value="1"/>
</dbReference>
<dbReference type="InterPro" id="IPR008979">
    <property type="entry name" value="Galactose-bd-like_sf"/>
</dbReference>
<feature type="domain" description="Glycoside hydrolase 35 catalytic" evidence="11">
    <location>
        <begin position="61"/>
        <end position="180"/>
    </location>
</feature>
<comment type="catalytic activity">
    <reaction evidence="1 8">
        <text>Hydrolysis of terminal non-reducing beta-D-galactose residues in beta-D-galactosides.</text>
        <dbReference type="EC" id="3.2.1.23"/>
    </reaction>
</comment>
<dbReference type="Pfam" id="PF13364">
    <property type="entry name" value="BetaGal_ABD2"/>
    <property type="match status" value="1"/>
</dbReference>
<evidence type="ECO:0000256" key="4">
    <source>
        <dbReference type="ARBA" id="ARBA00022729"/>
    </source>
</evidence>
<protein>
    <recommendedName>
        <fullName evidence="3 8">Beta-galactosidase</fullName>
        <ecNumber evidence="3 8">3.2.1.23</ecNumber>
    </recommendedName>
</protein>
<dbReference type="InterPro" id="IPR031330">
    <property type="entry name" value="Gly_Hdrlase_35_cat"/>
</dbReference>
<sequence length="974" mass="107313">MPPALLSSTGVILLAVLFAGGGLFYSLLPAPPSGRGAPDAMLRYSEVAGRPYTVTYDSRAFKINGERTLLLGGSIHYPRLAVEEWEPMLEEMAQDGLNHLQLYVFWNFHEPEPPRFDSVEKRFDHNYDFTGRADLVRFIRAAGEKDLFVNLRIGPYVCAEWAFGGLPLWLRDVPGMCFRSICDYDGSPGECKPWEDGDFSGCDPWREYMADFVMALGRLVKDAKLTAAQGGPVIMAQLENEYGDDTEAGRAYIDWVGELSFGLGLDVPWVMCNGMSANGTINVYNGDDGAEEYKTRHDERWPDEPLGWTENEGWFDTWAGSFENSQRSAEEMAYVVARWVAVGGSHHNYYMWYGGNHIGQWGAASLTNAYADGVNFRADGLPNEPKRSHLRRLNVVLGELNGELMEVKDRHSVRPVKLEHGAEVFEWTSRLAFLHRPACGEGGAEKVSYKQATYTIKCREVLVVDPLTAIVRFASASVGQAPELITKVLANLTMEQWSMRREIARHGMAVVKATKPIDHLSISDLDTDYVTYKTTVATDGANGNVSLEIDSRVSQVFHVSIDGGSTLAATVMNLEKGNTQWKATVPLPGLESKQSHDLWILSESLGVENGMLSGAPAKTEPSLQKGIVGDVRLNNQSIREGDWSMVKGLDGEADNSDMTSDLPCCDSLGPAWFMAGFTLDSVGTPGTRSISLILPQGLPDQAGGHIWLNGVNIGRWRAVGYRQSTYRLPPGVLVSGQNTLAIFSATGHWVPAQGSPPVVTSVDYANGRGSALSQLRCFPVASAVSLPSQGCLVRTLRLKVGRSSPEQPPSLAWCSSASTPQGVQGRDSGGTAGRQTRRSPSSFVRRSPEEMKRLIASWDHYVSSRARDFFVTRERLEDVLMMIAKSIHHTEDPILGDDNCVFWYGEVTKDDNQAVIRMVKPTEDSESLTYVNRVMVLIFSSDEAFQHLMTLPKAPFRMACGNQLCVSLHHVALN</sequence>
<comment type="caution">
    <text evidence="13">The sequence shown here is derived from an EMBL/GenBank/DDBJ whole genome shotgun (WGS) entry which is preliminary data.</text>
</comment>
<dbReference type="GO" id="GO:0005975">
    <property type="term" value="P:carbohydrate metabolic process"/>
    <property type="evidence" value="ECO:0007669"/>
    <property type="project" value="InterPro"/>
</dbReference>
<dbReference type="EC" id="3.2.1.23" evidence="3 8"/>
<dbReference type="InterPro" id="IPR025300">
    <property type="entry name" value="BetaGal_jelly_roll_dom"/>
</dbReference>
<evidence type="ECO:0000259" key="12">
    <source>
        <dbReference type="Pfam" id="PF13364"/>
    </source>
</evidence>
<feature type="domain" description="Beta-galactosidase jelly roll" evidence="12">
    <location>
        <begin position="687"/>
        <end position="743"/>
    </location>
</feature>
<dbReference type="EMBL" id="JABANM010000713">
    <property type="protein sequence ID" value="KAF4755492.1"/>
    <property type="molecule type" value="Genomic_DNA"/>
</dbReference>
<dbReference type="AlphaFoldDB" id="A0A7J6UE22"/>